<name>A0AAN4Z9M6_9BILA</name>
<dbReference type="SMART" id="SM00322">
    <property type="entry name" value="KH"/>
    <property type="match status" value="1"/>
</dbReference>
<dbReference type="InterPro" id="IPR019510">
    <property type="entry name" value="AKAP7-like_phosphoesterase"/>
</dbReference>
<evidence type="ECO:0000313" key="4">
    <source>
        <dbReference type="EMBL" id="GMR33852.1"/>
    </source>
</evidence>
<dbReference type="PROSITE" id="PS50084">
    <property type="entry name" value="KH_TYPE_1"/>
    <property type="match status" value="1"/>
</dbReference>
<keyword evidence="1" id="KW-0694">RNA-binding</keyword>
<dbReference type="PANTHER" id="PTHR13360:SF1">
    <property type="entry name" value="ACTIVATING SIGNAL COINTEGRATOR 1 COMPLEX SUBUNIT 1"/>
    <property type="match status" value="1"/>
</dbReference>
<dbReference type="AlphaFoldDB" id="A0AAN4Z9M6"/>
<dbReference type="PANTHER" id="PTHR13360">
    <property type="entry name" value="ACTIVATING SIGNAL COINTEGRATOR 1 COMPLEX SUBUNIT 1"/>
    <property type="match status" value="1"/>
</dbReference>
<dbReference type="InterPro" id="IPR036612">
    <property type="entry name" value="KH_dom_type_1_sf"/>
</dbReference>
<evidence type="ECO:0000256" key="2">
    <source>
        <dbReference type="SAM" id="MobiDB-lite"/>
    </source>
</evidence>
<reference evidence="5" key="1">
    <citation type="submission" date="2022-10" db="EMBL/GenBank/DDBJ databases">
        <title>Genome assembly of Pristionchus species.</title>
        <authorList>
            <person name="Yoshida K."/>
            <person name="Sommer R.J."/>
        </authorList>
    </citation>
    <scope>NUCLEOTIDE SEQUENCE [LARGE SCALE GENOMIC DNA]</scope>
    <source>
        <strain evidence="5">RS5460</strain>
    </source>
</reference>
<evidence type="ECO:0000259" key="3">
    <source>
        <dbReference type="SMART" id="SM00322"/>
    </source>
</evidence>
<dbReference type="GO" id="GO:0005634">
    <property type="term" value="C:nucleus"/>
    <property type="evidence" value="ECO:0007669"/>
    <property type="project" value="TreeGrafter"/>
</dbReference>
<dbReference type="InterPro" id="IPR004088">
    <property type="entry name" value="KH_dom_type_1"/>
</dbReference>
<feature type="region of interest" description="Disordered" evidence="2">
    <location>
        <begin position="68"/>
        <end position="105"/>
    </location>
</feature>
<dbReference type="GO" id="GO:0003723">
    <property type="term" value="F:RNA binding"/>
    <property type="evidence" value="ECO:0007669"/>
    <property type="project" value="UniProtKB-UniRule"/>
</dbReference>
<evidence type="ECO:0000313" key="5">
    <source>
        <dbReference type="Proteomes" id="UP001328107"/>
    </source>
</evidence>
<dbReference type="GO" id="GO:0006307">
    <property type="term" value="P:DNA alkylation repair"/>
    <property type="evidence" value="ECO:0007669"/>
    <property type="project" value="InterPro"/>
</dbReference>
<dbReference type="Proteomes" id="UP001328107">
    <property type="component" value="Unassembled WGS sequence"/>
</dbReference>
<accession>A0AAN4Z9M6</accession>
<comment type="caution">
    <text evidence="4">The sequence shown here is derived from an EMBL/GenBank/DDBJ whole genome shotgun (WGS) entry which is preliminary data.</text>
</comment>
<feature type="domain" description="K Homology" evidence="3">
    <location>
        <begin position="107"/>
        <end position="178"/>
    </location>
</feature>
<dbReference type="Gene3D" id="3.90.1140.10">
    <property type="entry name" value="Cyclic phosphodiesterase"/>
    <property type="match status" value="1"/>
</dbReference>
<dbReference type="GO" id="GO:0006355">
    <property type="term" value="P:regulation of DNA-templated transcription"/>
    <property type="evidence" value="ECO:0007669"/>
    <property type="project" value="TreeGrafter"/>
</dbReference>
<feature type="region of interest" description="Disordered" evidence="2">
    <location>
        <begin position="15"/>
        <end position="50"/>
    </location>
</feature>
<dbReference type="SUPFAM" id="SSF54791">
    <property type="entry name" value="Eukaryotic type KH-domain (KH-domain type I)"/>
    <property type="match status" value="1"/>
</dbReference>
<protein>
    <recommendedName>
        <fullName evidence="3">K Homology domain-containing protein</fullName>
    </recommendedName>
</protein>
<dbReference type="InterPro" id="IPR009210">
    <property type="entry name" value="ASCC1"/>
</dbReference>
<dbReference type="Pfam" id="PF10469">
    <property type="entry name" value="AKAP7_NLS"/>
    <property type="match status" value="1"/>
</dbReference>
<gene>
    <name evidence="4" type="ORF">PMAYCL1PPCAC_04047</name>
</gene>
<dbReference type="Gene3D" id="3.30.1370.10">
    <property type="entry name" value="K Homology domain, type 1"/>
    <property type="match status" value="1"/>
</dbReference>
<dbReference type="Pfam" id="PF00013">
    <property type="entry name" value="KH_1"/>
    <property type="match status" value="1"/>
</dbReference>
<dbReference type="EMBL" id="BTRK01000001">
    <property type="protein sequence ID" value="GMR33852.1"/>
    <property type="molecule type" value="Genomic_DNA"/>
</dbReference>
<evidence type="ECO:0000256" key="1">
    <source>
        <dbReference type="PROSITE-ProRule" id="PRU00117"/>
    </source>
</evidence>
<organism evidence="4 5">
    <name type="scientific">Pristionchus mayeri</name>
    <dbReference type="NCBI Taxonomy" id="1317129"/>
    <lineage>
        <taxon>Eukaryota</taxon>
        <taxon>Metazoa</taxon>
        <taxon>Ecdysozoa</taxon>
        <taxon>Nematoda</taxon>
        <taxon>Chromadorea</taxon>
        <taxon>Rhabditida</taxon>
        <taxon>Rhabditina</taxon>
        <taxon>Diplogasteromorpha</taxon>
        <taxon>Diplogasteroidea</taxon>
        <taxon>Neodiplogasteridae</taxon>
        <taxon>Pristionchus</taxon>
    </lineage>
</organism>
<sequence>MSSFPIQSDLYEVNGATYRRTPYRGETTQMNTLPSGGDTADLYDDDQDDGPACGLGEFPAEAEVVKPEHAKPDTSLAPPPGFDRLTVSAPVPGLGAADPRVKQEGEKRWTASIEVPKNLHGLLIGPQHSTRMLMEKATQCRIIFPARDDTISKTIRISSAAGAESVARCLDRIDALVISGTKAGRIRKDPTHFAAIPCNYNCVIQRFRTFKDMVMTCDELDDSLKNEALFPSHKKLHLTICMLHLETDEDKTTAKKIMADMSEKYGAREQLDVKIEKLDIMNDDPSTVHVLFAKVKGSYLQEMVDDVRAAFLKAGLVARDHNDEHVKLHMTVMNSRYAVSEATKGPDYTDYKHRKAFDAEALMKYHPNFQFGVFIVDRMDICTLHTEDKETGFYECLVSEKIREIDLRKVLGPLRYDFLYPNGHKQ</sequence>
<dbReference type="InterPro" id="IPR004087">
    <property type="entry name" value="KH_dom"/>
</dbReference>
<keyword evidence="5" id="KW-1185">Reference proteome</keyword>
<proteinExistence type="predicted"/>